<organism evidence="3 4">
    <name type="scientific">Paenibacillus profundus</name>
    <dbReference type="NCBI Taxonomy" id="1173085"/>
    <lineage>
        <taxon>Bacteria</taxon>
        <taxon>Bacillati</taxon>
        <taxon>Bacillota</taxon>
        <taxon>Bacilli</taxon>
        <taxon>Bacillales</taxon>
        <taxon>Paenibacillaceae</taxon>
        <taxon>Paenibacillus</taxon>
    </lineage>
</organism>
<feature type="region of interest" description="Disordered" evidence="1">
    <location>
        <begin position="33"/>
        <end position="58"/>
    </location>
</feature>
<feature type="chain" id="PRO_5045286498" evidence="2">
    <location>
        <begin position="30"/>
        <end position="145"/>
    </location>
</feature>
<evidence type="ECO:0000313" key="4">
    <source>
        <dbReference type="Proteomes" id="UP001199916"/>
    </source>
</evidence>
<keyword evidence="2" id="KW-0732">Signal</keyword>
<comment type="caution">
    <text evidence="3">The sequence shown here is derived from an EMBL/GenBank/DDBJ whole genome shotgun (WGS) entry which is preliminary data.</text>
</comment>
<sequence length="145" mass="15899">MKFLTKGRISLILSVSIVTMALAPTISLAAERQQQKQHASNTSMSTSIHYSPSTNSNSYETSGVVTWTMKTIKHALRIGGWALEPFLKLFNKEMAKNVRKYSSKMADALDSIEKWTEGAIVKAAVAVKVPKDVAEAIAKVIMTLI</sequence>
<reference evidence="3 4" key="1">
    <citation type="submission" date="2021-11" db="EMBL/GenBank/DDBJ databases">
        <title>Draft genome sequence of Paenibacillus profundus YoMME, a new Gram-positive bacteria with exoelectrogenic properties.</title>
        <authorList>
            <person name="Hubenova Y."/>
            <person name="Hubenova E."/>
            <person name="Manasiev Y."/>
            <person name="Peykov S."/>
            <person name="Mitov M."/>
        </authorList>
    </citation>
    <scope>NUCLEOTIDE SEQUENCE [LARGE SCALE GENOMIC DNA]</scope>
    <source>
        <strain evidence="3 4">YoMME</strain>
    </source>
</reference>
<evidence type="ECO:0000313" key="3">
    <source>
        <dbReference type="EMBL" id="MCE5170029.1"/>
    </source>
</evidence>
<gene>
    <name evidence="3" type="ORF">LQV63_11980</name>
</gene>
<dbReference type="EMBL" id="JAJNBZ010000007">
    <property type="protein sequence ID" value="MCE5170029.1"/>
    <property type="molecule type" value="Genomic_DNA"/>
</dbReference>
<feature type="signal peptide" evidence="2">
    <location>
        <begin position="1"/>
        <end position="29"/>
    </location>
</feature>
<dbReference type="RefSeq" id="WP_233696872.1">
    <property type="nucleotide sequence ID" value="NZ_JAJNBZ010000007.1"/>
</dbReference>
<protein>
    <submittedName>
        <fullName evidence="3">Uncharacterized protein</fullName>
    </submittedName>
</protein>
<evidence type="ECO:0000256" key="1">
    <source>
        <dbReference type="SAM" id="MobiDB-lite"/>
    </source>
</evidence>
<evidence type="ECO:0000256" key="2">
    <source>
        <dbReference type="SAM" id="SignalP"/>
    </source>
</evidence>
<proteinExistence type="predicted"/>
<feature type="compositionally biased region" description="Polar residues" evidence="1">
    <location>
        <begin position="36"/>
        <end position="58"/>
    </location>
</feature>
<dbReference type="Proteomes" id="UP001199916">
    <property type="component" value="Unassembled WGS sequence"/>
</dbReference>
<keyword evidence="4" id="KW-1185">Reference proteome</keyword>
<accession>A0ABS8YGH4</accession>
<name>A0ABS8YGH4_9BACL</name>